<evidence type="ECO:0000313" key="3">
    <source>
        <dbReference type="Proteomes" id="UP000076858"/>
    </source>
</evidence>
<keyword evidence="3" id="KW-1185">Reference proteome</keyword>
<sequence>MRSDQSTHQEVVAVSHSEPVDRNPAYPNKATIREKAWGSAARTRMLRIQSLMMFLAFA</sequence>
<dbReference type="Proteomes" id="UP000076858">
    <property type="component" value="Unassembled WGS sequence"/>
</dbReference>
<name>A0A162NP71_9CRUS</name>
<gene>
    <name evidence="2" type="ORF">APZ42_016176</name>
</gene>
<evidence type="ECO:0000256" key="1">
    <source>
        <dbReference type="SAM" id="MobiDB-lite"/>
    </source>
</evidence>
<dbReference type="EMBL" id="LRGB01000568">
    <property type="protein sequence ID" value="KZS18161.1"/>
    <property type="molecule type" value="Genomic_DNA"/>
</dbReference>
<accession>A0A162NP71</accession>
<comment type="caution">
    <text evidence="2">The sequence shown here is derived from an EMBL/GenBank/DDBJ whole genome shotgun (WGS) entry which is preliminary data.</text>
</comment>
<evidence type="ECO:0000313" key="2">
    <source>
        <dbReference type="EMBL" id="KZS18161.1"/>
    </source>
</evidence>
<feature type="region of interest" description="Disordered" evidence="1">
    <location>
        <begin position="1"/>
        <end position="27"/>
    </location>
</feature>
<dbReference type="AlphaFoldDB" id="A0A162NP71"/>
<protein>
    <submittedName>
        <fullName evidence="2">Uncharacterized protein</fullName>
    </submittedName>
</protein>
<organism evidence="2 3">
    <name type="scientific">Daphnia magna</name>
    <dbReference type="NCBI Taxonomy" id="35525"/>
    <lineage>
        <taxon>Eukaryota</taxon>
        <taxon>Metazoa</taxon>
        <taxon>Ecdysozoa</taxon>
        <taxon>Arthropoda</taxon>
        <taxon>Crustacea</taxon>
        <taxon>Branchiopoda</taxon>
        <taxon>Diplostraca</taxon>
        <taxon>Cladocera</taxon>
        <taxon>Anomopoda</taxon>
        <taxon>Daphniidae</taxon>
        <taxon>Daphnia</taxon>
    </lineage>
</organism>
<reference evidence="2 3" key="1">
    <citation type="submission" date="2016-03" db="EMBL/GenBank/DDBJ databases">
        <title>EvidentialGene: Evidence-directed Construction of Genes on Genomes.</title>
        <authorList>
            <person name="Gilbert D.G."/>
            <person name="Choi J.-H."/>
            <person name="Mockaitis K."/>
            <person name="Colbourne J."/>
            <person name="Pfrender M."/>
        </authorList>
    </citation>
    <scope>NUCLEOTIDE SEQUENCE [LARGE SCALE GENOMIC DNA]</scope>
    <source>
        <strain evidence="2 3">Xinb3</strain>
        <tissue evidence="2">Complete organism</tissue>
    </source>
</reference>
<proteinExistence type="predicted"/>